<evidence type="ECO:0000256" key="1">
    <source>
        <dbReference type="ARBA" id="ARBA00022741"/>
    </source>
</evidence>
<dbReference type="SMART" id="SM00382">
    <property type="entry name" value="AAA"/>
    <property type="match status" value="1"/>
</dbReference>
<sequence length="365" mass="41594">MLVKEIKLKMPNEADREDILNKLLHVLPHNLTSEEIKAIAVYAQGFTGGDLNDLISDAEDFQLFRDDEQLITFKDVRQALRYKKPSIVQSNMKIKKVQWKDICGMTQIKKTILEIVEGPLRRPELYKQYGIPPPRGILLYGPPGCSKTMIAQALATECNLNFISKNVSDIQNKYVGESEKAVRDLFVLARAKSPCIIFLDEVDALIPGRGSSGSSGVEEKIVNSFLQEMDGIEELPNVMIVAATNRPDRLDVAFIRNGRINHFIYIPLPDSDTREQILRLRMKKRKVADDFDYKYLASKTEGYSGAEIKNLCNEAAFQLLIEDPKNPTPIFTLKHMENVMRSIQPITTNEMLNFYENFKEKYGSR</sequence>
<dbReference type="InterPro" id="IPR050168">
    <property type="entry name" value="AAA_ATPase_domain"/>
</dbReference>
<feature type="domain" description="AAA+ ATPase" evidence="5">
    <location>
        <begin position="133"/>
        <end position="270"/>
    </location>
</feature>
<name>A0AAV4Y3B7_CAEEX</name>
<dbReference type="Pfam" id="PF17862">
    <property type="entry name" value="AAA_lid_3"/>
    <property type="match status" value="1"/>
</dbReference>
<dbReference type="PANTHER" id="PTHR23077:SF27">
    <property type="entry name" value="ATPASE FAMILY GENE 2 PROTEIN HOMOLOG A"/>
    <property type="match status" value="1"/>
</dbReference>
<dbReference type="Gene3D" id="3.40.50.300">
    <property type="entry name" value="P-loop containing nucleotide triphosphate hydrolases"/>
    <property type="match status" value="1"/>
</dbReference>
<dbReference type="Pfam" id="PF00004">
    <property type="entry name" value="AAA"/>
    <property type="match status" value="1"/>
</dbReference>
<dbReference type="GO" id="GO:0016887">
    <property type="term" value="F:ATP hydrolysis activity"/>
    <property type="evidence" value="ECO:0007669"/>
    <property type="project" value="InterPro"/>
</dbReference>
<evidence type="ECO:0000259" key="5">
    <source>
        <dbReference type="SMART" id="SM00382"/>
    </source>
</evidence>
<dbReference type="SUPFAM" id="SSF52540">
    <property type="entry name" value="P-loop containing nucleoside triphosphate hydrolases"/>
    <property type="match status" value="2"/>
</dbReference>
<dbReference type="Gene3D" id="1.10.8.60">
    <property type="match status" value="2"/>
</dbReference>
<comment type="similarity">
    <text evidence="4">Belongs to the AAA ATPase family.</text>
</comment>
<evidence type="ECO:0000256" key="4">
    <source>
        <dbReference type="RuleBase" id="RU003651"/>
    </source>
</evidence>
<keyword evidence="7" id="KW-1185">Reference proteome</keyword>
<gene>
    <name evidence="6" type="primary">SPATA5</name>
    <name evidence="6" type="ORF">CEXT_583711</name>
</gene>
<keyword evidence="1 4" id="KW-0547">Nucleotide-binding</keyword>
<dbReference type="FunFam" id="3.40.50.300:FF:001025">
    <property type="entry name" value="ATPase family, AAA domain-containing 2B"/>
    <property type="match status" value="1"/>
</dbReference>
<dbReference type="GO" id="GO:0005524">
    <property type="term" value="F:ATP binding"/>
    <property type="evidence" value="ECO:0007669"/>
    <property type="project" value="UniProtKB-KW"/>
</dbReference>
<dbReference type="AlphaFoldDB" id="A0AAV4Y3B7"/>
<keyword evidence="2 4" id="KW-0067">ATP-binding</keyword>
<evidence type="ECO:0000313" key="7">
    <source>
        <dbReference type="Proteomes" id="UP001054945"/>
    </source>
</evidence>
<dbReference type="EMBL" id="BPLR01001187">
    <property type="protein sequence ID" value="GIZ00637.1"/>
    <property type="molecule type" value="Genomic_DNA"/>
</dbReference>
<protein>
    <submittedName>
        <fullName evidence="6">ATPase family protein 2 homolog</fullName>
    </submittedName>
</protein>
<evidence type="ECO:0000256" key="3">
    <source>
        <dbReference type="ARBA" id="ARBA00023054"/>
    </source>
</evidence>
<dbReference type="PANTHER" id="PTHR23077">
    <property type="entry name" value="AAA-FAMILY ATPASE"/>
    <property type="match status" value="1"/>
</dbReference>
<comment type="caution">
    <text evidence="6">The sequence shown here is derived from an EMBL/GenBank/DDBJ whole genome shotgun (WGS) entry which is preliminary data.</text>
</comment>
<dbReference type="Proteomes" id="UP001054945">
    <property type="component" value="Unassembled WGS sequence"/>
</dbReference>
<evidence type="ECO:0000313" key="6">
    <source>
        <dbReference type="EMBL" id="GIZ00637.1"/>
    </source>
</evidence>
<reference evidence="6 7" key="1">
    <citation type="submission" date="2021-06" db="EMBL/GenBank/DDBJ databases">
        <title>Caerostris extrusa draft genome.</title>
        <authorList>
            <person name="Kono N."/>
            <person name="Arakawa K."/>
        </authorList>
    </citation>
    <scope>NUCLEOTIDE SEQUENCE [LARGE SCALE GENOMIC DNA]</scope>
</reference>
<proteinExistence type="inferred from homology"/>
<dbReference type="InterPro" id="IPR027417">
    <property type="entry name" value="P-loop_NTPase"/>
</dbReference>
<dbReference type="GO" id="GO:0005737">
    <property type="term" value="C:cytoplasm"/>
    <property type="evidence" value="ECO:0007669"/>
    <property type="project" value="TreeGrafter"/>
</dbReference>
<dbReference type="InterPro" id="IPR041569">
    <property type="entry name" value="AAA_lid_3"/>
</dbReference>
<organism evidence="6 7">
    <name type="scientific">Caerostris extrusa</name>
    <name type="common">Bark spider</name>
    <name type="synonym">Caerostris bankana</name>
    <dbReference type="NCBI Taxonomy" id="172846"/>
    <lineage>
        <taxon>Eukaryota</taxon>
        <taxon>Metazoa</taxon>
        <taxon>Ecdysozoa</taxon>
        <taxon>Arthropoda</taxon>
        <taxon>Chelicerata</taxon>
        <taxon>Arachnida</taxon>
        <taxon>Araneae</taxon>
        <taxon>Araneomorphae</taxon>
        <taxon>Entelegynae</taxon>
        <taxon>Araneoidea</taxon>
        <taxon>Araneidae</taxon>
        <taxon>Caerostris</taxon>
    </lineage>
</organism>
<dbReference type="PROSITE" id="PS00674">
    <property type="entry name" value="AAA"/>
    <property type="match status" value="1"/>
</dbReference>
<dbReference type="InterPro" id="IPR003960">
    <property type="entry name" value="ATPase_AAA_CS"/>
</dbReference>
<dbReference type="InterPro" id="IPR003593">
    <property type="entry name" value="AAA+_ATPase"/>
</dbReference>
<accession>A0AAV4Y3B7</accession>
<evidence type="ECO:0000256" key="2">
    <source>
        <dbReference type="ARBA" id="ARBA00022840"/>
    </source>
</evidence>
<keyword evidence="3" id="KW-0175">Coiled coil</keyword>
<dbReference type="InterPro" id="IPR003959">
    <property type="entry name" value="ATPase_AAA_core"/>
</dbReference>